<evidence type="ECO:0000259" key="2">
    <source>
        <dbReference type="Pfam" id="PF13020"/>
    </source>
</evidence>
<sequence length="1544" mass="179846">MELKLIIDKLYQDSKNTPIRGLSAIAEAEKYLQQAYEGRYLFELIQNVRDANKEINQDGLIFIELNDNVLAVSNTGAEFSEKGIEGITTIGQSTKQSQDFIGFKGIGFKAIREITDTPRIVTRYGSVIFDRNLTLKDYKTKNVIESKIPLFYFPHYSPSKLNNRKSENGIVTRIELPLKETVKEEKIIADFNKIGPRQILLLDNISKIEFSLGEYRVKYAIEKDLKRHYVKLTLNDDKVYQYKSFSPKQKVTIPSSIIESLEGKEREIFKLNQHVDINIVVELDDNGHFVPIDKAELYLFYPLEITSGFRFLIHSYFIVNPERTRLRTSTLNNFLLEELAKFISNEMLNHLKRNHKTNTADILCFERNQDAKLDVLYDTLVNELKSKAFIYDSITKRFYKPSDVYAADNFDRGLFPDGKLNNRQLVFFSDQKVHEWLFEEFDVPYLHYDDIANEIEQECRKQLKKKNLVFFQKLYNYVNDHEKFNITGKKVLLTNQWKLVSSDEDVFYIGNEANQIKLGKQVQKHINFIHKEIKLSIREGKSRIGLLEYSKYELVRRLLKLFSNNKKVPKSEVLQALLQIEFDNKSELEVKEKILLPIKGQSDWLQPLFNPIYRDLPELKELYPGGSFVDLDLISALAPERKDIIEFLKIAGVWSIPGVYVEPRLYELSRSDARDKELFKLDWLYSRPFKMQNDVLMDIPSAFTSFFTQSILNNWLVYRNFIQSNLLPEMKYRSKDSGLKTIESVNRLKVSGFVESLKHQKWVSFEGESTTYGIKDVVGIEPLDTTLSSLQILRKYLVTFPISFKHQKDLLRLINICHLNGESYEDYKLILSGIYNRYKTSLNLNKDFSNFYNKILGKLYDYFAHRSDGYEEGIITLKEIHLLGVNELSGEFVWAKGKDLIYIDDKLNYDLLPINIKEKIQPHFTNRDRNTIGRIASRIGKKFSESLTKELVDSSIKKGLLLTDYFELLPESLALLEYHLGTALHTEIDEIKNTRVYIKDNIVINIKVQGGITTPMEVSHFVRKNKNHEIHIIEDPLRNSKKLIAESLNELFILILDRDLRKYNRFLQDFLEREDKTGFLEQYEIEQLRIGEIKDILNSSGLSVIQRFWHTVLIIKNAEQQTFLASKGVRDDVLSNLLSCDIDLIRHFNSSFDFYNQSHSDNIPMLHDLFMHLGISLGEFNELAFPKINFQAHYARLLNSYIDGYENQFDKFLYNHLLGTGIDEKSRYQDYLDTYKRGLNVSISSSSLYLNVEELFVEQIMNNFPFLTLTSLAVFNTHIQRNVNAMYAKSYSKLRKLLEKGKIESKYLDEFLSYNRFRSLLYFGEVIAVVDAYKDWISNKSDSDNVSQNGHSGNRLAETLSQFINENGASIESVQTKSVGNRRDEGVGVNGSGGRRGDGGSFDESRQMIGLVAEKVVYDKLCEEYDSVRWESKNATKAYPELFPEGDDKLGYDISYKDKEGNRIYVEVKGKSDNQKLFEIKKNELDKALKFKENYKVIFVSNVLDNKRRRMLDLGNLFILENGHDFFNNNKFSARYKNFEIYFN</sequence>
<comment type="caution">
    <text evidence="4">The sequence shown here is derived from an EMBL/GenBank/DDBJ whole genome shotgun (WGS) entry which is preliminary data.</text>
</comment>
<dbReference type="Proteomes" id="UP000634043">
    <property type="component" value="Unassembled WGS sequence"/>
</dbReference>
<dbReference type="InterPro" id="IPR036890">
    <property type="entry name" value="HATPase_C_sf"/>
</dbReference>
<dbReference type="PANTHER" id="PTHR32387">
    <property type="entry name" value="WU:FJ29H11"/>
    <property type="match status" value="1"/>
</dbReference>
<dbReference type="NCBIfam" id="NF047352">
    <property type="entry name" value="P_loop_sacsin"/>
    <property type="match status" value="1"/>
</dbReference>
<evidence type="ECO:0000259" key="3">
    <source>
        <dbReference type="Pfam" id="PF25794"/>
    </source>
</evidence>
<feature type="domain" description="Protein NO VEIN C-terminal" evidence="2">
    <location>
        <begin position="1445"/>
        <end position="1507"/>
    </location>
</feature>
<dbReference type="Pfam" id="PF13020">
    <property type="entry name" value="NOV_C"/>
    <property type="match status" value="1"/>
</dbReference>
<name>A0ABQ1W9Q4_9BACT</name>
<gene>
    <name evidence="4" type="ORF">GCM10011323_23160</name>
</gene>
<accession>A0ABQ1W9Q4</accession>
<dbReference type="EMBL" id="BMFP01000004">
    <property type="protein sequence ID" value="GGG18349.1"/>
    <property type="molecule type" value="Genomic_DNA"/>
</dbReference>
<dbReference type="PANTHER" id="PTHR32387:SF0">
    <property type="entry name" value="PROTEIN NO VEIN"/>
    <property type="match status" value="1"/>
</dbReference>
<dbReference type="Pfam" id="PF25794">
    <property type="entry name" value="SACS"/>
    <property type="match status" value="1"/>
</dbReference>
<proteinExistence type="predicted"/>
<dbReference type="SUPFAM" id="SSF55874">
    <property type="entry name" value="ATPase domain of HSP90 chaperone/DNA topoisomerase II/histidine kinase"/>
    <property type="match status" value="1"/>
</dbReference>
<evidence type="ECO:0008006" key="6">
    <source>
        <dbReference type="Google" id="ProtNLM"/>
    </source>
</evidence>
<organism evidence="4 5">
    <name type="scientific">Pontibacter amylolyticus</name>
    <dbReference type="NCBI Taxonomy" id="1424080"/>
    <lineage>
        <taxon>Bacteria</taxon>
        <taxon>Pseudomonadati</taxon>
        <taxon>Bacteroidota</taxon>
        <taxon>Cytophagia</taxon>
        <taxon>Cytophagales</taxon>
        <taxon>Hymenobacteraceae</taxon>
        <taxon>Pontibacter</taxon>
    </lineage>
</organism>
<reference evidence="5" key="1">
    <citation type="journal article" date="2019" name="Int. J. Syst. Evol. Microbiol.">
        <title>The Global Catalogue of Microorganisms (GCM) 10K type strain sequencing project: providing services to taxonomists for standard genome sequencing and annotation.</title>
        <authorList>
            <consortium name="The Broad Institute Genomics Platform"/>
            <consortium name="The Broad Institute Genome Sequencing Center for Infectious Disease"/>
            <person name="Wu L."/>
            <person name="Ma J."/>
        </authorList>
    </citation>
    <scope>NUCLEOTIDE SEQUENCE [LARGE SCALE GENOMIC DNA]</scope>
    <source>
        <strain evidence="5">CGMCC 1.12749</strain>
    </source>
</reference>
<evidence type="ECO:0000313" key="4">
    <source>
        <dbReference type="EMBL" id="GGG18349.1"/>
    </source>
</evidence>
<dbReference type="InterPro" id="IPR024975">
    <property type="entry name" value="NOV_C"/>
</dbReference>
<dbReference type="InterPro" id="IPR052957">
    <property type="entry name" value="Auxin_embryo_med"/>
</dbReference>
<keyword evidence="5" id="KW-1185">Reference proteome</keyword>
<dbReference type="RefSeq" id="WP_188501692.1">
    <property type="nucleotide sequence ID" value="NZ_BMFP01000004.1"/>
</dbReference>
<protein>
    <recommendedName>
        <fullName evidence="6">Protein NO VEIN C-terminal domain-containing protein</fullName>
    </recommendedName>
</protein>
<evidence type="ECO:0000256" key="1">
    <source>
        <dbReference type="SAM" id="MobiDB-lite"/>
    </source>
</evidence>
<feature type="domain" description="Sacsin/Nov" evidence="3">
    <location>
        <begin position="64"/>
        <end position="148"/>
    </location>
</feature>
<feature type="region of interest" description="Disordered" evidence="1">
    <location>
        <begin position="1380"/>
        <end position="1402"/>
    </location>
</feature>
<dbReference type="Gene3D" id="3.30.565.10">
    <property type="entry name" value="Histidine kinase-like ATPase, C-terminal domain"/>
    <property type="match status" value="1"/>
</dbReference>
<evidence type="ECO:0000313" key="5">
    <source>
        <dbReference type="Proteomes" id="UP000634043"/>
    </source>
</evidence>
<dbReference type="InterPro" id="IPR058210">
    <property type="entry name" value="SACS/Nov_dom"/>
</dbReference>